<evidence type="ECO:0000256" key="1">
    <source>
        <dbReference type="ARBA" id="ARBA00022679"/>
    </source>
</evidence>
<keyword evidence="2" id="KW-0547">Nucleotide-binding</keyword>
<name>A0A8S1NI05_PARPR</name>
<evidence type="ECO:0000256" key="3">
    <source>
        <dbReference type="ARBA" id="ARBA00022777"/>
    </source>
</evidence>
<dbReference type="GO" id="GO:0000407">
    <property type="term" value="C:phagophore assembly site"/>
    <property type="evidence" value="ECO:0007669"/>
    <property type="project" value="TreeGrafter"/>
</dbReference>
<dbReference type="GO" id="GO:0005776">
    <property type="term" value="C:autophagosome"/>
    <property type="evidence" value="ECO:0007669"/>
    <property type="project" value="TreeGrafter"/>
</dbReference>
<dbReference type="GO" id="GO:0010506">
    <property type="term" value="P:regulation of autophagy"/>
    <property type="evidence" value="ECO:0007669"/>
    <property type="project" value="InterPro"/>
</dbReference>
<proteinExistence type="predicted"/>
<gene>
    <name evidence="7" type="ORF">PPRIM_AZ9-3.1.T0760108</name>
</gene>
<accession>A0A8S1NI05</accession>
<keyword evidence="5" id="KW-0175">Coiled coil</keyword>
<sequence length="320" mass="38191">MEERIVIENKYEYWRHQRLVIATFTEIYLGKNISTQEDFVFKIIKKSNYIKEAYQLTKKQGKILMVLAEASKIDICPFIIKIQECLELSNDLIYIVLEYCNQGSLSQYIRREKQLQENEALYIMYQLLQALVLMAKNNIVHRNIKPDNIFIKDGVYKLGGFGMAEQNSKYEIKVGTLLYMAPEIFTDDQYDQKVDVWSLGLVIHEILFGEFYFFGTNKENIQFNILTKQYDLDDKKYAISNELKDLLRQMIHKDPKQRLTAEDALKFEIFNQFRTDPRYIKIMENEKLFQADRLQKYNQQNQIEEEQIQEQRKSEIKNSI</sequence>
<keyword evidence="3" id="KW-0418">Kinase</keyword>
<evidence type="ECO:0000256" key="2">
    <source>
        <dbReference type="ARBA" id="ARBA00022741"/>
    </source>
</evidence>
<dbReference type="Pfam" id="PF00069">
    <property type="entry name" value="Pkinase"/>
    <property type="match status" value="1"/>
</dbReference>
<dbReference type="PANTHER" id="PTHR24348:SF22">
    <property type="entry name" value="NON-SPECIFIC SERINE_THREONINE PROTEIN KINASE"/>
    <property type="match status" value="1"/>
</dbReference>
<reference evidence="7" key="1">
    <citation type="submission" date="2021-01" db="EMBL/GenBank/DDBJ databases">
        <authorList>
            <consortium name="Genoscope - CEA"/>
            <person name="William W."/>
        </authorList>
    </citation>
    <scope>NUCLEOTIDE SEQUENCE</scope>
</reference>
<keyword evidence="8" id="KW-1185">Reference proteome</keyword>
<dbReference type="GO" id="GO:0004674">
    <property type="term" value="F:protein serine/threonine kinase activity"/>
    <property type="evidence" value="ECO:0007669"/>
    <property type="project" value="InterPro"/>
</dbReference>
<evidence type="ECO:0000256" key="4">
    <source>
        <dbReference type="ARBA" id="ARBA00022840"/>
    </source>
</evidence>
<dbReference type="EMBL" id="CAJJDM010000079">
    <property type="protein sequence ID" value="CAD8086304.1"/>
    <property type="molecule type" value="Genomic_DNA"/>
</dbReference>
<keyword evidence="4" id="KW-0067">ATP-binding</keyword>
<dbReference type="GO" id="GO:0005829">
    <property type="term" value="C:cytosol"/>
    <property type="evidence" value="ECO:0007669"/>
    <property type="project" value="TreeGrafter"/>
</dbReference>
<dbReference type="GO" id="GO:0005524">
    <property type="term" value="F:ATP binding"/>
    <property type="evidence" value="ECO:0007669"/>
    <property type="project" value="UniProtKB-KW"/>
</dbReference>
<evidence type="ECO:0000313" key="8">
    <source>
        <dbReference type="Proteomes" id="UP000688137"/>
    </source>
</evidence>
<dbReference type="InterPro" id="IPR000719">
    <property type="entry name" value="Prot_kinase_dom"/>
</dbReference>
<feature type="domain" description="Protein kinase" evidence="6">
    <location>
        <begin position="13"/>
        <end position="270"/>
    </location>
</feature>
<dbReference type="AlphaFoldDB" id="A0A8S1NI05"/>
<dbReference type="GO" id="GO:0000045">
    <property type="term" value="P:autophagosome assembly"/>
    <property type="evidence" value="ECO:0007669"/>
    <property type="project" value="TreeGrafter"/>
</dbReference>
<organism evidence="7 8">
    <name type="scientific">Paramecium primaurelia</name>
    <dbReference type="NCBI Taxonomy" id="5886"/>
    <lineage>
        <taxon>Eukaryota</taxon>
        <taxon>Sar</taxon>
        <taxon>Alveolata</taxon>
        <taxon>Ciliophora</taxon>
        <taxon>Intramacronucleata</taxon>
        <taxon>Oligohymenophorea</taxon>
        <taxon>Peniculida</taxon>
        <taxon>Parameciidae</taxon>
        <taxon>Paramecium</taxon>
    </lineage>
</organism>
<feature type="coiled-coil region" evidence="5">
    <location>
        <begin position="280"/>
        <end position="314"/>
    </location>
</feature>
<evidence type="ECO:0000256" key="5">
    <source>
        <dbReference type="SAM" id="Coils"/>
    </source>
</evidence>
<comment type="caution">
    <text evidence="7">The sequence shown here is derived from an EMBL/GenBank/DDBJ whole genome shotgun (WGS) entry which is preliminary data.</text>
</comment>
<keyword evidence="1" id="KW-0808">Transferase</keyword>
<dbReference type="PANTHER" id="PTHR24348">
    <property type="entry name" value="SERINE/THREONINE-PROTEIN KINASE UNC-51-RELATED"/>
    <property type="match status" value="1"/>
</dbReference>
<dbReference type="InterPro" id="IPR045269">
    <property type="entry name" value="Atg1-like"/>
</dbReference>
<dbReference type="GO" id="GO:0016020">
    <property type="term" value="C:membrane"/>
    <property type="evidence" value="ECO:0007669"/>
    <property type="project" value="TreeGrafter"/>
</dbReference>
<evidence type="ECO:0000313" key="7">
    <source>
        <dbReference type="EMBL" id="CAD8086304.1"/>
    </source>
</evidence>
<protein>
    <recommendedName>
        <fullName evidence="6">Protein kinase domain-containing protein</fullName>
    </recommendedName>
</protein>
<evidence type="ECO:0000259" key="6">
    <source>
        <dbReference type="PROSITE" id="PS50011"/>
    </source>
</evidence>
<dbReference type="OMA" id="PRYIKIM"/>
<dbReference type="Proteomes" id="UP000688137">
    <property type="component" value="Unassembled WGS sequence"/>
</dbReference>
<dbReference type="PROSITE" id="PS50011">
    <property type="entry name" value="PROTEIN_KINASE_DOM"/>
    <property type="match status" value="1"/>
</dbReference>